<keyword evidence="3" id="KW-1185">Reference proteome</keyword>
<feature type="signal peptide" evidence="1">
    <location>
        <begin position="1"/>
        <end position="22"/>
    </location>
</feature>
<reference evidence="2" key="1">
    <citation type="submission" date="2019-02" db="EMBL/GenBank/DDBJ databases">
        <authorList>
            <person name="Li S.-H."/>
        </authorList>
    </citation>
    <scope>NUCLEOTIDE SEQUENCE</scope>
    <source>
        <strain evidence="2">IMCC11814</strain>
    </source>
</reference>
<sequence>MMFSKYKVGALCAILLTGGAHASDTGSINKIKTGILPTGGFFSIYEAACPQNTAVSIASTDRRQRWCVQSDGQLRCFGAASEATRYACSGVLLADSTDDSGRVLTQ</sequence>
<accession>A0ABT3T3X4</accession>
<dbReference type="EMBL" id="SHNO01000001">
    <property type="protein sequence ID" value="MCX2976975.1"/>
    <property type="molecule type" value="Genomic_DNA"/>
</dbReference>
<gene>
    <name evidence="2" type="ORF">EYC82_06370</name>
</gene>
<comment type="caution">
    <text evidence="2">The sequence shown here is derived from an EMBL/GenBank/DDBJ whole genome shotgun (WGS) entry which is preliminary data.</text>
</comment>
<evidence type="ECO:0000313" key="2">
    <source>
        <dbReference type="EMBL" id="MCX2976975.1"/>
    </source>
</evidence>
<organism evidence="2 3">
    <name type="scientific">Candidatus Marimicrobium litorale</name>
    <dbReference type="NCBI Taxonomy" id="2518991"/>
    <lineage>
        <taxon>Bacteria</taxon>
        <taxon>Pseudomonadati</taxon>
        <taxon>Pseudomonadota</taxon>
        <taxon>Gammaproteobacteria</taxon>
        <taxon>Cellvibrionales</taxon>
        <taxon>Halieaceae</taxon>
        <taxon>Marimicrobium</taxon>
    </lineage>
</organism>
<feature type="chain" id="PRO_5046703867" evidence="1">
    <location>
        <begin position="23"/>
        <end position="106"/>
    </location>
</feature>
<dbReference type="Proteomes" id="UP001143304">
    <property type="component" value="Unassembled WGS sequence"/>
</dbReference>
<evidence type="ECO:0000256" key="1">
    <source>
        <dbReference type="SAM" id="SignalP"/>
    </source>
</evidence>
<name>A0ABT3T3X4_9GAMM</name>
<protein>
    <submittedName>
        <fullName evidence="2">Uncharacterized protein</fullName>
    </submittedName>
</protein>
<dbReference type="RefSeq" id="WP_279248714.1">
    <property type="nucleotide sequence ID" value="NZ_SHNO01000001.1"/>
</dbReference>
<proteinExistence type="predicted"/>
<keyword evidence="1" id="KW-0732">Signal</keyword>
<evidence type="ECO:0000313" key="3">
    <source>
        <dbReference type="Proteomes" id="UP001143304"/>
    </source>
</evidence>